<name>A0A2U3DAH1_SULT2</name>
<keyword evidence="4" id="KW-1185">Reference proteome</keyword>
<organism evidence="3 4">
    <name type="scientific">Sulfoacidibacillus thermotolerans</name>
    <name type="common">Acidibacillus sulfuroxidans</name>
    <dbReference type="NCBI Taxonomy" id="1765684"/>
    <lineage>
        <taxon>Bacteria</taxon>
        <taxon>Bacillati</taxon>
        <taxon>Bacillota</taxon>
        <taxon>Bacilli</taxon>
        <taxon>Bacillales</taxon>
        <taxon>Alicyclobacillaceae</taxon>
        <taxon>Sulfoacidibacillus</taxon>
    </lineage>
</organism>
<evidence type="ECO:0000259" key="2">
    <source>
        <dbReference type="PROSITE" id="PS50975"/>
    </source>
</evidence>
<dbReference type="Pfam" id="PF14398">
    <property type="entry name" value="ATPgrasp_YheCD"/>
    <property type="match status" value="1"/>
</dbReference>
<keyword evidence="1" id="KW-0547">Nucleotide-binding</keyword>
<accession>A0A2U3DAH1</accession>
<evidence type="ECO:0000313" key="4">
    <source>
        <dbReference type="Proteomes" id="UP000245380"/>
    </source>
</evidence>
<proteinExistence type="predicted"/>
<dbReference type="AlphaFoldDB" id="A0A2U3DAH1"/>
<dbReference type="SUPFAM" id="SSF56059">
    <property type="entry name" value="Glutathione synthetase ATP-binding domain-like"/>
    <property type="match status" value="1"/>
</dbReference>
<dbReference type="GO" id="GO:0005524">
    <property type="term" value="F:ATP binding"/>
    <property type="evidence" value="ECO:0007669"/>
    <property type="project" value="UniProtKB-UniRule"/>
</dbReference>
<dbReference type="OrthoDB" id="7869153at2"/>
<dbReference type="InterPro" id="IPR011761">
    <property type="entry name" value="ATP-grasp"/>
</dbReference>
<evidence type="ECO:0000313" key="3">
    <source>
        <dbReference type="EMBL" id="PWI58253.1"/>
    </source>
</evidence>
<evidence type="ECO:0000256" key="1">
    <source>
        <dbReference type="PROSITE-ProRule" id="PRU00409"/>
    </source>
</evidence>
<dbReference type="EMBL" id="MPDK01000005">
    <property type="protein sequence ID" value="PWI58253.1"/>
    <property type="molecule type" value="Genomic_DNA"/>
</dbReference>
<gene>
    <name evidence="3" type="ORF">BM613_04825</name>
</gene>
<dbReference type="RefSeq" id="WP_109430043.1">
    <property type="nucleotide sequence ID" value="NZ_MPDK01000005.1"/>
</dbReference>
<protein>
    <recommendedName>
        <fullName evidence="2">ATP-grasp domain-containing protein</fullName>
    </recommendedName>
</protein>
<dbReference type="GO" id="GO:0046872">
    <property type="term" value="F:metal ion binding"/>
    <property type="evidence" value="ECO:0007669"/>
    <property type="project" value="InterPro"/>
</dbReference>
<feature type="domain" description="ATP-grasp" evidence="2">
    <location>
        <begin position="100"/>
        <end position="337"/>
    </location>
</feature>
<dbReference type="InterPro" id="IPR026838">
    <property type="entry name" value="YheC/D"/>
</dbReference>
<sequence length="349" mass="39228">MTRSPLFTLAVLTGQQNVRSPYIRALLRTAQVQGIKAYPLTPSQLFLSSNEESSLHVVYNRIPTRKAEASLEVRRAKQWLQQRGIPLFNQRFFNKREVDRVLRKDEEIRKILPATMSDWDTARALSWLEEYGGLFVKPIGGSFGEGICRTRKVNGSFQLEVRDPGGVHKLSFVRPEECLHACFTRMGNTPFIVQEAISLARYDGCPTDFRVHIHRVAKGHWKVAGIGAKIAHPEGITTHVHSGGRVEDADVVLRSWYGRQANHVREEIEHLAQRVSQKLSNALDPRLGELGLDIGIALDGRVVLFEANAKPGRSIFSHPALRSAGLWSRQAILQYAEWLAMQNVSVGVL</sequence>
<dbReference type="PROSITE" id="PS50975">
    <property type="entry name" value="ATP_GRASP"/>
    <property type="match status" value="1"/>
</dbReference>
<dbReference type="Proteomes" id="UP000245380">
    <property type="component" value="Unassembled WGS sequence"/>
</dbReference>
<comment type="caution">
    <text evidence="3">The sequence shown here is derived from an EMBL/GenBank/DDBJ whole genome shotgun (WGS) entry which is preliminary data.</text>
</comment>
<keyword evidence="1" id="KW-0067">ATP-binding</keyword>
<dbReference type="Gene3D" id="3.30.470.20">
    <property type="entry name" value="ATP-grasp fold, B domain"/>
    <property type="match status" value="1"/>
</dbReference>
<reference evidence="3 4" key="1">
    <citation type="submission" date="2016-11" db="EMBL/GenBank/DDBJ databases">
        <title>Comparative genomics of Acidibacillus ferroxidans species.</title>
        <authorList>
            <person name="Oliveira G."/>
            <person name="Nunes G."/>
            <person name="Oliveira R."/>
            <person name="Araujo F."/>
            <person name="Salim A."/>
            <person name="Scholte L."/>
            <person name="Morais D."/>
            <person name="Nancucheo I."/>
            <person name="Johnson D.B."/>
            <person name="Grail B."/>
            <person name="Bittencourt J."/>
            <person name="Valadares R."/>
        </authorList>
    </citation>
    <scope>NUCLEOTIDE SEQUENCE [LARGE SCALE GENOMIC DNA]</scope>
    <source>
        <strain evidence="3 4">Y002</strain>
    </source>
</reference>